<keyword evidence="4" id="KW-1185">Reference proteome</keyword>
<dbReference type="Gene3D" id="3.40.960.10">
    <property type="entry name" value="VSR Endonuclease"/>
    <property type="match status" value="1"/>
</dbReference>
<evidence type="ECO:0000256" key="1">
    <source>
        <dbReference type="SAM" id="MobiDB-lite"/>
    </source>
</evidence>
<evidence type="ECO:0000313" key="3">
    <source>
        <dbReference type="EMBL" id="NMQ27591.1"/>
    </source>
</evidence>
<dbReference type="CDD" id="cd01038">
    <property type="entry name" value="Endonuclease_DUF559"/>
    <property type="match status" value="1"/>
</dbReference>
<dbReference type="RefSeq" id="WP_169066047.1">
    <property type="nucleotide sequence ID" value="NZ_SPMY01000019.1"/>
</dbReference>
<sequence>MPKHDFVKSLRQNMTDAENLLWRHLRAHRLGGVKFRRQQAIGPYVVDFVHFGARVVVEADGGQHNESLPDETRDAWLTAQGFRIMRFWNNDILTDTAAVLEAVMAEVERASPSPPAPPPQGGGEQAGKWPHCRQRRARWPGRALL</sequence>
<feature type="domain" description="DUF559" evidence="2">
    <location>
        <begin position="5"/>
        <end position="107"/>
    </location>
</feature>
<protein>
    <submittedName>
        <fullName evidence="3">Endonuclease domain-containing protein</fullName>
    </submittedName>
</protein>
<dbReference type="InterPro" id="IPR047216">
    <property type="entry name" value="Endonuclease_DUF559_bact"/>
</dbReference>
<dbReference type="SUPFAM" id="SSF52980">
    <property type="entry name" value="Restriction endonuclease-like"/>
    <property type="match status" value="1"/>
</dbReference>
<proteinExistence type="predicted"/>
<dbReference type="GO" id="GO:0004519">
    <property type="term" value="F:endonuclease activity"/>
    <property type="evidence" value="ECO:0007669"/>
    <property type="project" value="UniProtKB-KW"/>
</dbReference>
<dbReference type="EMBL" id="SPMY01000019">
    <property type="protein sequence ID" value="NMQ27591.1"/>
    <property type="molecule type" value="Genomic_DNA"/>
</dbReference>
<dbReference type="PANTHER" id="PTHR38590:SF1">
    <property type="entry name" value="BLL0828 PROTEIN"/>
    <property type="match status" value="1"/>
</dbReference>
<dbReference type="InterPro" id="IPR007569">
    <property type="entry name" value="DUF559"/>
</dbReference>
<reference evidence="3 4" key="1">
    <citation type="submission" date="2019-03" db="EMBL/GenBank/DDBJ databases">
        <title>Metabolic reconstructions from genomes of highly enriched 'Candidatus Accumulibacter' and 'Candidatus Competibacter' bioreactor populations.</title>
        <authorList>
            <person name="Annavajhala M.K."/>
            <person name="Welles L."/>
            <person name="Abbas B."/>
            <person name="Sorokin D."/>
            <person name="Park H."/>
            <person name="Van Loosdrecht M."/>
            <person name="Chandran K."/>
        </authorList>
    </citation>
    <scope>NUCLEOTIDE SEQUENCE [LARGE SCALE GENOMIC DNA]</scope>
    <source>
        <strain evidence="3 4">SBR_S</strain>
    </source>
</reference>
<dbReference type="Proteomes" id="UP000749010">
    <property type="component" value="Unassembled WGS sequence"/>
</dbReference>
<evidence type="ECO:0000313" key="4">
    <source>
        <dbReference type="Proteomes" id="UP000749010"/>
    </source>
</evidence>
<gene>
    <name evidence="3" type="ORF">E4Q23_07375</name>
</gene>
<evidence type="ECO:0000259" key="2">
    <source>
        <dbReference type="Pfam" id="PF04480"/>
    </source>
</evidence>
<keyword evidence="3" id="KW-0540">Nuclease</keyword>
<organism evidence="3 4">
    <name type="scientific">Candidatus Accumulibacter phosphatis</name>
    <dbReference type="NCBI Taxonomy" id="327160"/>
    <lineage>
        <taxon>Bacteria</taxon>
        <taxon>Pseudomonadati</taxon>
        <taxon>Pseudomonadota</taxon>
        <taxon>Betaproteobacteria</taxon>
        <taxon>Candidatus Accumulibacter</taxon>
    </lineage>
</organism>
<dbReference type="InterPro" id="IPR011335">
    <property type="entry name" value="Restrct_endonuc-II-like"/>
</dbReference>
<keyword evidence="3" id="KW-0378">Hydrolase</keyword>
<dbReference type="Pfam" id="PF04480">
    <property type="entry name" value="DUF559"/>
    <property type="match status" value="1"/>
</dbReference>
<feature type="compositionally biased region" description="Basic residues" evidence="1">
    <location>
        <begin position="130"/>
        <end position="139"/>
    </location>
</feature>
<keyword evidence="3" id="KW-0255">Endonuclease</keyword>
<feature type="region of interest" description="Disordered" evidence="1">
    <location>
        <begin position="109"/>
        <end position="145"/>
    </location>
</feature>
<comment type="caution">
    <text evidence="3">The sequence shown here is derived from an EMBL/GenBank/DDBJ whole genome shotgun (WGS) entry which is preliminary data.</text>
</comment>
<accession>A0ABX1TW07</accession>
<dbReference type="PANTHER" id="PTHR38590">
    <property type="entry name" value="BLL0828 PROTEIN"/>
    <property type="match status" value="1"/>
</dbReference>
<name>A0ABX1TW07_9PROT</name>